<protein>
    <submittedName>
        <fullName evidence="1">Uncharacterized protein</fullName>
    </submittedName>
</protein>
<dbReference type="AlphaFoldDB" id="C1DX63"/>
<dbReference type="STRING" id="204536.SULAZ_1743"/>
<keyword evidence="2" id="KW-1185">Reference proteome</keyword>
<proteinExistence type="predicted"/>
<dbReference type="KEGG" id="saf:SULAZ_1743"/>
<gene>
    <name evidence="1" type="ordered locus">SULAZ_1743</name>
</gene>
<evidence type="ECO:0000313" key="2">
    <source>
        <dbReference type="Proteomes" id="UP000001369"/>
    </source>
</evidence>
<sequence length="53" mass="5917">MKPILVEGDWDRVAVGLVPVSWDRDYDASKIPPAGDSLHLNKAEYKYPSPECS</sequence>
<name>C1DX63_SULAA</name>
<evidence type="ECO:0000313" key="1">
    <source>
        <dbReference type="EMBL" id="ACN99823.1"/>
    </source>
</evidence>
<dbReference type="EMBL" id="CP001229">
    <property type="protein sequence ID" value="ACN99823.1"/>
    <property type="molecule type" value="Genomic_DNA"/>
</dbReference>
<dbReference type="RefSeq" id="WP_012675129.1">
    <property type="nucleotide sequence ID" value="NC_012438.1"/>
</dbReference>
<dbReference type="HOGENOM" id="CLU_3066934_0_0_0"/>
<accession>C1DX63</accession>
<reference evidence="1 2" key="1">
    <citation type="journal article" date="2009" name="J. Bacteriol.">
        <title>Complete and draft genome sequences of six members of the Aquificales.</title>
        <authorList>
            <person name="Reysenbach A.L."/>
            <person name="Hamamura N."/>
            <person name="Podar M."/>
            <person name="Griffiths E."/>
            <person name="Ferreira S."/>
            <person name="Hochstein R."/>
            <person name="Heidelberg J."/>
            <person name="Johnson J."/>
            <person name="Mead D."/>
            <person name="Pohorille A."/>
            <person name="Sarmiento M."/>
            <person name="Schweighofer K."/>
            <person name="Seshadri R."/>
            <person name="Voytek M.A."/>
        </authorList>
    </citation>
    <scope>NUCLEOTIDE SEQUENCE [LARGE SCALE GENOMIC DNA]</scope>
    <source>
        <strain evidence="2">Az-Fu1 / DSM 15241 / OCM 825</strain>
    </source>
</reference>
<dbReference type="eggNOG" id="COG0675">
    <property type="taxonomic scope" value="Bacteria"/>
</dbReference>
<organism evidence="1 2">
    <name type="scientific">Sulfurihydrogenibium azorense (strain DSM 15241 / OCM 825 / Az-Fu1)</name>
    <dbReference type="NCBI Taxonomy" id="204536"/>
    <lineage>
        <taxon>Bacteria</taxon>
        <taxon>Pseudomonadati</taxon>
        <taxon>Aquificota</taxon>
        <taxon>Aquificia</taxon>
        <taxon>Aquificales</taxon>
        <taxon>Hydrogenothermaceae</taxon>
        <taxon>Sulfurihydrogenibium</taxon>
    </lineage>
</organism>
<dbReference type="Proteomes" id="UP000001369">
    <property type="component" value="Chromosome"/>
</dbReference>